<protein>
    <submittedName>
        <fullName evidence="3">Uncharacterized protein LOC115625899</fullName>
    </submittedName>
</protein>
<feature type="transmembrane region" description="Helical" evidence="1">
    <location>
        <begin position="128"/>
        <end position="146"/>
    </location>
</feature>
<gene>
    <name evidence="3" type="primary">LOC115625899</name>
</gene>
<reference evidence="3" key="1">
    <citation type="submission" date="2025-08" db="UniProtKB">
        <authorList>
            <consortium name="RefSeq"/>
        </authorList>
    </citation>
    <scope>IDENTIFICATION</scope>
    <source>
        <strain evidence="3">11010-0011.00</strain>
        <tissue evidence="3">Whole body</tissue>
    </source>
</reference>
<feature type="transmembrane region" description="Helical" evidence="1">
    <location>
        <begin position="96"/>
        <end position="116"/>
    </location>
</feature>
<dbReference type="AlphaFoldDB" id="A0A6J2TPE1"/>
<dbReference type="GeneID" id="115625899"/>
<feature type="transmembrane region" description="Helical" evidence="1">
    <location>
        <begin position="152"/>
        <end position="174"/>
    </location>
</feature>
<keyword evidence="2" id="KW-1185">Reference proteome</keyword>
<proteinExistence type="predicted"/>
<dbReference type="OrthoDB" id="7851460at2759"/>
<keyword evidence="1" id="KW-0472">Membrane</keyword>
<feature type="transmembrane region" description="Helical" evidence="1">
    <location>
        <begin position="207"/>
        <end position="224"/>
    </location>
</feature>
<keyword evidence="1" id="KW-0812">Transmembrane</keyword>
<dbReference type="RefSeq" id="XP_030376988.1">
    <property type="nucleotide sequence ID" value="XM_030521128.1"/>
</dbReference>
<keyword evidence="1" id="KW-1133">Transmembrane helix</keyword>
<accession>A0A6J2TPE1</accession>
<name>A0A6J2TPE1_DROLE</name>
<evidence type="ECO:0000313" key="2">
    <source>
        <dbReference type="Proteomes" id="UP000504634"/>
    </source>
</evidence>
<organism evidence="2 3">
    <name type="scientific">Drosophila lebanonensis</name>
    <name type="common">Fruit fly</name>
    <name type="synonym">Scaptodrosophila lebanonensis</name>
    <dbReference type="NCBI Taxonomy" id="7225"/>
    <lineage>
        <taxon>Eukaryota</taxon>
        <taxon>Metazoa</taxon>
        <taxon>Ecdysozoa</taxon>
        <taxon>Arthropoda</taxon>
        <taxon>Hexapoda</taxon>
        <taxon>Insecta</taxon>
        <taxon>Pterygota</taxon>
        <taxon>Neoptera</taxon>
        <taxon>Endopterygota</taxon>
        <taxon>Diptera</taxon>
        <taxon>Brachycera</taxon>
        <taxon>Muscomorpha</taxon>
        <taxon>Ephydroidea</taxon>
        <taxon>Drosophilidae</taxon>
        <taxon>Scaptodrosophila</taxon>
    </lineage>
</organism>
<evidence type="ECO:0000256" key="1">
    <source>
        <dbReference type="SAM" id="Phobius"/>
    </source>
</evidence>
<feature type="transmembrane region" description="Helical" evidence="1">
    <location>
        <begin position="181"/>
        <end position="201"/>
    </location>
</feature>
<sequence>MSSMTLQRARSVPEINYIKTPQNEVDEESIAPVEPFKDLENVGFKTAQLVESPDEYRWYLRIRVYFLVSLLGIIASLQFLITTYRWWPNMSRNDRSFMVLMLLLACANLALTFFGFRRVQSKSPFNWIVFGMICEGFVLLAVSLSIEEHDLTWPFILVGILVMILYTLLGLYVPKALTPQLWILIFMSMTVVVSAIIALLFGLVMHLYVPLCCILIIFGPWAMHNSQKVHWTSRTGYTRRQYLEASLKIFINFICTVSGTCLATRFTTSTIEVDACRRSVWCKRGIDF</sequence>
<evidence type="ECO:0000313" key="3">
    <source>
        <dbReference type="RefSeq" id="XP_030376988.1"/>
    </source>
</evidence>
<dbReference type="Proteomes" id="UP000504634">
    <property type="component" value="Unplaced"/>
</dbReference>
<feature type="transmembrane region" description="Helical" evidence="1">
    <location>
        <begin position="64"/>
        <end position="84"/>
    </location>
</feature>